<sequence>MPPVHTHLNPFDWSSHPSSSAPSVFGALPYPSPTRATHAPQLTAFYLTALNPTVLNCAVVDARARVHYAVSTDGAMPGYTVVKRARDQKSVALVEWQAHPRVEVRGAVAKQETRDWLRLSSDQTCASSFLWGVGLMLRADTGR</sequence>
<evidence type="ECO:0000313" key="1">
    <source>
        <dbReference type="EMBL" id="KAJ7104400.1"/>
    </source>
</evidence>
<accession>A0AAD6Y2F1</accession>
<organism evidence="1 2">
    <name type="scientific">Mycena belliarum</name>
    <dbReference type="NCBI Taxonomy" id="1033014"/>
    <lineage>
        <taxon>Eukaryota</taxon>
        <taxon>Fungi</taxon>
        <taxon>Dikarya</taxon>
        <taxon>Basidiomycota</taxon>
        <taxon>Agaricomycotina</taxon>
        <taxon>Agaricomycetes</taxon>
        <taxon>Agaricomycetidae</taxon>
        <taxon>Agaricales</taxon>
        <taxon>Marasmiineae</taxon>
        <taxon>Mycenaceae</taxon>
        <taxon>Mycena</taxon>
    </lineage>
</organism>
<dbReference type="AlphaFoldDB" id="A0AAD6Y2F1"/>
<evidence type="ECO:0000313" key="2">
    <source>
        <dbReference type="Proteomes" id="UP001222325"/>
    </source>
</evidence>
<reference evidence="1" key="1">
    <citation type="submission" date="2023-03" db="EMBL/GenBank/DDBJ databases">
        <title>Massive genome expansion in bonnet fungi (Mycena s.s.) driven by repeated elements and novel gene families across ecological guilds.</title>
        <authorList>
            <consortium name="Lawrence Berkeley National Laboratory"/>
            <person name="Harder C.B."/>
            <person name="Miyauchi S."/>
            <person name="Viragh M."/>
            <person name="Kuo A."/>
            <person name="Thoen E."/>
            <person name="Andreopoulos B."/>
            <person name="Lu D."/>
            <person name="Skrede I."/>
            <person name="Drula E."/>
            <person name="Henrissat B."/>
            <person name="Morin E."/>
            <person name="Kohler A."/>
            <person name="Barry K."/>
            <person name="LaButti K."/>
            <person name="Morin E."/>
            <person name="Salamov A."/>
            <person name="Lipzen A."/>
            <person name="Mereny Z."/>
            <person name="Hegedus B."/>
            <person name="Baldrian P."/>
            <person name="Stursova M."/>
            <person name="Weitz H."/>
            <person name="Taylor A."/>
            <person name="Grigoriev I.V."/>
            <person name="Nagy L.G."/>
            <person name="Martin F."/>
            <person name="Kauserud H."/>
        </authorList>
    </citation>
    <scope>NUCLEOTIDE SEQUENCE</scope>
    <source>
        <strain evidence="1">CBHHK173m</strain>
    </source>
</reference>
<gene>
    <name evidence="1" type="ORF">B0H15DRAFT_766916</name>
</gene>
<protein>
    <submittedName>
        <fullName evidence="1">Uncharacterized protein</fullName>
    </submittedName>
</protein>
<keyword evidence="2" id="KW-1185">Reference proteome</keyword>
<dbReference type="EMBL" id="JARJCN010000001">
    <property type="protein sequence ID" value="KAJ7104400.1"/>
    <property type="molecule type" value="Genomic_DNA"/>
</dbReference>
<name>A0AAD6Y2F1_9AGAR</name>
<dbReference type="Proteomes" id="UP001222325">
    <property type="component" value="Unassembled WGS sequence"/>
</dbReference>
<proteinExistence type="predicted"/>
<comment type="caution">
    <text evidence="1">The sequence shown here is derived from an EMBL/GenBank/DDBJ whole genome shotgun (WGS) entry which is preliminary data.</text>
</comment>